<evidence type="ECO:0000256" key="9">
    <source>
        <dbReference type="SAM" id="Phobius"/>
    </source>
</evidence>
<accession>A0A1H1LK40</accession>
<keyword evidence="11" id="KW-1185">Reference proteome</keyword>
<feature type="transmembrane region" description="Helical" evidence="9">
    <location>
        <begin position="12"/>
        <end position="34"/>
    </location>
</feature>
<evidence type="ECO:0000256" key="7">
    <source>
        <dbReference type="ARBA" id="ARBA00023136"/>
    </source>
</evidence>
<gene>
    <name evidence="10" type="ORF">SAMN04488570_0247</name>
</gene>
<dbReference type="Proteomes" id="UP000198859">
    <property type="component" value="Chromosome I"/>
</dbReference>
<dbReference type="GO" id="GO:0005886">
    <property type="term" value="C:plasma membrane"/>
    <property type="evidence" value="ECO:0007669"/>
    <property type="project" value="UniProtKB-SubCell"/>
</dbReference>
<keyword evidence="3" id="KW-1003">Cell membrane</keyword>
<feature type="transmembrane region" description="Helical" evidence="9">
    <location>
        <begin position="207"/>
        <end position="226"/>
    </location>
</feature>
<keyword evidence="2" id="KW-0813">Transport</keyword>
<name>A0A1H1LK40_9ACTN</name>
<organism evidence="10 11">
    <name type="scientific">Nocardioides scoriae</name>
    <dbReference type="NCBI Taxonomy" id="642780"/>
    <lineage>
        <taxon>Bacteria</taxon>
        <taxon>Bacillati</taxon>
        <taxon>Actinomycetota</taxon>
        <taxon>Actinomycetes</taxon>
        <taxon>Propionibacteriales</taxon>
        <taxon>Nocardioidaceae</taxon>
        <taxon>Nocardioides</taxon>
    </lineage>
</organism>
<comment type="subcellular location">
    <subcellularLocation>
        <location evidence="1">Cell membrane</location>
        <topology evidence="1">Multi-pass membrane protein</topology>
    </subcellularLocation>
</comment>
<evidence type="ECO:0000256" key="5">
    <source>
        <dbReference type="ARBA" id="ARBA00022989"/>
    </source>
</evidence>
<dbReference type="RefSeq" id="WP_091725251.1">
    <property type="nucleotide sequence ID" value="NZ_LT629757.1"/>
</dbReference>
<evidence type="ECO:0000256" key="3">
    <source>
        <dbReference type="ARBA" id="ARBA00022475"/>
    </source>
</evidence>
<evidence type="ECO:0000313" key="10">
    <source>
        <dbReference type="EMBL" id="SDR74777.1"/>
    </source>
</evidence>
<feature type="transmembrane region" description="Helical" evidence="9">
    <location>
        <begin position="232"/>
        <end position="252"/>
    </location>
</feature>
<dbReference type="PANTHER" id="PTHR33281">
    <property type="entry name" value="UPF0187 PROTEIN YNEE"/>
    <property type="match status" value="1"/>
</dbReference>
<dbReference type="GO" id="GO:0005254">
    <property type="term" value="F:chloride channel activity"/>
    <property type="evidence" value="ECO:0007669"/>
    <property type="project" value="InterPro"/>
</dbReference>
<evidence type="ECO:0000256" key="8">
    <source>
        <dbReference type="ARBA" id="ARBA00034708"/>
    </source>
</evidence>
<evidence type="ECO:0000256" key="1">
    <source>
        <dbReference type="ARBA" id="ARBA00004651"/>
    </source>
</evidence>
<dbReference type="InterPro" id="IPR044669">
    <property type="entry name" value="YneE/VCCN1/2-like"/>
</dbReference>
<keyword evidence="6" id="KW-0406">Ion transport</keyword>
<proteinExistence type="inferred from homology"/>
<keyword evidence="7 9" id="KW-0472">Membrane</keyword>
<reference evidence="11" key="1">
    <citation type="submission" date="2016-10" db="EMBL/GenBank/DDBJ databases">
        <authorList>
            <person name="Varghese N."/>
            <person name="Submissions S."/>
        </authorList>
    </citation>
    <scope>NUCLEOTIDE SEQUENCE [LARGE SCALE GENOMIC DNA]</scope>
    <source>
        <strain evidence="11">DSM 22127</strain>
    </source>
</reference>
<keyword evidence="5 9" id="KW-1133">Transmembrane helix</keyword>
<evidence type="ECO:0000256" key="4">
    <source>
        <dbReference type="ARBA" id="ARBA00022692"/>
    </source>
</evidence>
<dbReference type="Pfam" id="PF25539">
    <property type="entry name" value="Bestrophin_2"/>
    <property type="match status" value="1"/>
</dbReference>
<dbReference type="STRING" id="642780.SAMN04488570_0247"/>
<evidence type="ECO:0000313" key="11">
    <source>
        <dbReference type="Proteomes" id="UP000198859"/>
    </source>
</evidence>
<dbReference type="PANTHER" id="PTHR33281:SF19">
    <property type="entry name" value="VOLTAGE-DEPENDENT ANION CHANNEL-FORMING PROTEIN YNEE"/>
    <property type="match status" value="1"/>
</dbReference>
<sequence length="299" mass="33116">MIVSGAPKPLQAWRNIAGPVTLLLAWDVAVTWAYMHGWLGFRDITIQYTLYGTAVALFLGFMVNASYARWWEARTLWGSITNHSRNLGREAVTLLTAESADAREGLVDEVVCAQVAYVHVLRTSLRGQDPPQELDLYTTSAAGARIRGATNRPNATLNEIGALVAEARRRGMVEHLPRVQIEGTLAVLADSQGGLERIKNTPLPVQYRFLPSFFARIFCIVLPFAIVQDLLWLTPIGSGLVGIMYLLAVQVGRDLADPFRDSIHDVPMTAIARTIEIDLLETIGHRAPEKVVPEHEVLW</sequence>
<feature type="transmembrane region" description="Helical" evidence="9">
    <location>
        <begin position="46"/>
        <end position="67"/>
    </location>
</feature>
<evidence type="ECO:0000256" key="2">
    <source>
        <dbReference type="ARBA" id="ARBA00022448"/>
    </source>
</evidence>
<comment type="similarity">
    <text evidence="8">Belongs to the anion channel-forming bestrophin (TC 1.A.46) family.</text>
</comment>
<protein>
    <submittedName>
        <fullName evidence="10">Putative membrane protein</fullName>
    </submittedName>
</protein>
<dbReference type="OrthoDB" id="445589at2"/>
<dbReference type="EMBL" id="LT629757">
    <property type="protein sequence ID" value="SDR74777.1"/>
    <property type="molecule type" value="Genomic_DNA"/>
</dbReference>
<evidence type="ECO:0000256" key="6">
    <source>
        <dbReference type="ARBA" id="ARBA00023065"/>
    </source>
</evidence>
<dbReference type="AlphaFoldDB" id="A0A1H1LK40"/>
<keyword evidence="4 9" id="KW-0812">Transmembrane</keyword>